<keyword evidence="2" id="KW-0813">Transport</keyword>
<dbReference type="NCBIfam" id="TIGR01727">
    <property type="entry name" value="oligo_HPY"/>
    <property type="match status" value="1"/>
</dbReference>
<evidence type="ECO:0000313" key="6">
    <source>
        <dbReference type="EMBL" id="NYJ21347.1"/>
    </source>
</evidence>
<dbReference type="Pfam" id="PF00005">
    <property type="entry name" value="ABC_tran"/>
    <property type="match status" value="1"/>
</dbReference>
<dbReference type="Pfam" id="PF08352">
    <property type="entry name" value="oligo_HPY"/>
    <property type="match status" value="1"/>
</dbReference>
<dbReference type="EMBL" id="JACCFM010000001">
    <property type="protein sequence ID" value="NYJ21347.1"/>
    <property type="molecule type" value="Genomic_DNA"/>
</dbReference>
<dbReference type="CDD" id="cd03257">
    <property type="entry name" value="ABC_NikE_OppD_transporters"/>
    <property type="match status" value="1"/>
</dbReference>
<dbReference type="RefSeq" id="WP_179579955.1">
    <property type="nucleotide sequence ID" value="NZ_JACCFM010000001.1"/>
</dbReference>
<dbReference type="GO" id="GO:0015833">
    <property type="term" value="P:peptide transport"/>
    <property type="evidence" value="ECO:0007669"/>
    <property type="project" value="InterPro"/>
</dbReference>
<keyword evidence="4 6" id="KW-0067">ATP-binding</keyword>
<feature type="domain" description="ABC transporter" evidence="5">
    <location>
        <begin position="6"/>
        <end position="248"/>
    </location>
</feature>
<evidence type="ECO:0000256" key="1">
    <source>
        <dbReference type="ARBA" id="ARBA00005417"/>
    </source>
</evidence>
<sequence>MSTPILQVRDVHVRYGRNGLHAVAGVDLDLARGETLGVVGESGCGKSSLARALMQMPPPSAGTVAYNGQELTGLRGQELRRIRLDLQMVFQDPIASLHPLRTVRQLVGEPLGVWRIGTKDERKVTVDEMLRAVGLDPDVAGDRRPGQLSGGQCQRVAIARALVAGARVLICDEPISSLDVSLRATVLNLLEELKERMDLSILFIAHDLAVVRNISDRVMVMYLGKVCEVGPSAELFASPLHPYTRALIDSVPVAMPGAATPEPAIIGDPPSPSNVPSGCRFRTRCPLAQQVCAEEEPQLREMEPHHSVACHFAETPGEGKR</sequence>
<dbReference type="PROSITE" id="PS00211">
    <property type="entry name" value="ABC_TRANSPORTER_1"/>
    <property type="match status" value="1"/>
</dbReference>
<keyword evidence="7" id="KW-1185">Reference proteome</keyword>
<gene>
    <name evidence="6" type="ORF">HNR05_003138</name>
</gene>
<dbReference type="Proteomes" id="UP000537260">
    <property type="component" value="Unassembled WGS sequence"/>
</dbReference>
<comment type="similarity">
    <text evidence="1">Belongs to the ABC transporter superfamily.</text>
</comment>
<dbReference type="InterPro" id="IPR017871">
    <property type="entry name" value="ABC_transporter-like_CS"/>
</dbReference>
<evidence type="ECO:0000313" key="7">
    <source>
        <dbReference type="Proteomes" id="UP000537260"/>
    </source>
</evidence>
<evidence type="ECO:0000256" key="4">
    <source>
        <dbReference type="ARBA" id="ARBA00022840"/>
    </source>
</evidence>
<keyword evidence="3" id="KW-0547">Nucleotide-binding</keyword>
<dbReference type="PROSITE" id="PS50893">
    <property type="entry name" value="ABC_TRANSPORTER_2"/>
    <property type="match status" value="1"/>
</dbReference>
<dbReference type="FunFam" id="3.40.50.300:FF:000016">
    <property type="entry name" value="Oligopeptide ABC transporter ATP-binding component"/>
    <property type="match status" value="1"/>
</dbReference>
<dbReference type="Gene3D" id="3.40.50.300">
    <property type="entry name" value="P-loop containing nucleotide triphosphate hydrolases"/>
    <property type="match status" value="1"/>
</dbReference>
<dbReference type="SUPFAM" id="SSF52540">
    <property type="entry name" value="P-loop containing nucleoside triphosphate hydrolases"/>
    <property type="match status" value="1"/>
</dbReference>
<dbReference type="PANTHER" id="PTHR43776">
    <property type="entry name" value="TRANSPORT ATP-BINDING PROTEIN"/>
    <property type="match status" value="1"/>
</dbReference>
<comment type="caution">
    <text evidence="6">The sequence shown here is derived from an EMBL/GenBank/DDBJ whole genome shotgun (WGS) entry which is preliminary data.</text>
</comment>
<dbReference type="GO" id="GO:0055085">
    <property type="term" value="P:transmembrane transport"/>
    <property type="evidence" value="ECO:0007669"/>
    <property type="project" value="UniProtKB-ARBA"/>
</dbReference>
<proteinExistence type="inferred from homology"/>
<evidence type="ECO:0000256" key="3">
    <source>
        <dbReference type="ARBA" id="ARBA00022741"/>
    </source>
</evidence>
<organism evidence="6 7">
    <name type="scientific">Glaciibacter psychrotolerans</name>
    <dbReference type="NCBI Taxonomy" id="670054"/>
    <lineage>
        <taxon>Bacteria</taxon>
        <taxon>Bacillati</taxon>
        <taxon>Actinomycetota</taxon>
        <taxon>Actinomycetes</taxon>
        <taxon>Micrococcales</taxon>
        <taxon>Microbacteriaceae</taxon>
        <taxon>Glaciibacter</taxon>
    </lineage>
</organism>
<reference evidence="6 7" key="1">
    <citation type="submission" date="2020-07" db="EMBL/GenBank/DDBJ databases">
        <title>Sequencing the genomes of 1000 actinobacteria strains.</title>
        <authorList>
            <person name="Klenk H.-P."/>
        </authorList>
    </citation>
    <scope>NUCLEOTIDE SEQUENCE [LARGE SCALE GENOMIC DNA]</scope>
    <source>
        <strain evidence="6 7">LI1</strain>
    </source>
</reference>
<dbReference type="PANTHER" id="PTHR43776:SF7">
    <property type="entry name" value="D,D-DIPEPTIDE TRANSPORT ATP-BINDING PROTEIN DDPF-RELATED"/>
    <property type="match status" value="1"/>
</dbReference>
<evidence type="ECO:0000259" key="5">
    <source>
        <dbReference type="PROSITE" id="PS50893"/>
    </source>
</evidence>
<evidence type="ECO:0000256" key="2">
    <source>
        <dbReference type="ARBA" id="ARBA00022448"/>
    </source>
</evidence>
<dbReference type="InterPro" id="IPR027417">
    <property type="entry name" value="P-loop_NTPase"/>
</dbReference>
<name>A0A7Z0EI87_9MICO</name>
<protein>
    <submittedName>
        <fullName evidence="6">Peptide/nickel transport system ATP-binding protein</fullName>
    </submittedName>
</protein>
<dbReference type="GO" id="GO:0016887">
    <property type="term" value="F:ATP hydrolysis activity"/>
    <property type="evidence" value="ECO:0007669"/>
    <property type="project" value="InterPro"/>
</dbReference>
<dbReference type="GO" id="GO:0005524">
    <property type="term" value="F:ATP binding"/>
    <property type="evidence" value="ECO:0007669"/>
    <property type="project" value="UniProtKB-KW"/>
</dbReference>
<dbReference type="AlphaFoldDB" id="A0A7Z0EI87"/>
<dbReference type="InterPro" id="IPR003593">
    <property type="entry name" value="AAA+_ATPase"/>
</dbReference>
<dbReference type="InterPro" id="IPR013563">
    <property type="entry name" value="Oligopep_ABC_C"/>
</dbReference>
<dbReference type="InterPro" id="IPR050319">
    <property type="entry name" value="ABC_transp_ATP-bind"/>
</dbReference>
<dbReference type="SMART" id="SM00382">
    <property type="entry name" value="AAA"/>
    <property type="match status" value="1"/>
</dbReference>
<accession>A0A7Z0EI87</accession>
<dbReference type="InterPro" id="IPR003439">
    <property type="entry name" value="ABC_transporter-like_ATP-bd"/>
</dbReference>